<organism evidence="2 3">
    <name type="scientific">Parathalassolituus penaei</name>
    <dbReference type="NCBI Taxonomy" id="2997323"/>
    <lineage>
        <taxon>Bacteria</taxon>
        <taxon>Pseudomonadati</taxon>
        <taxon>Pseudomonadota</taxon>
        <taxon>Gammaproteobacteria</taxon>
        <taxon>Oceanospirillales</taxon>
        <taxon>Oceanospirillaceae</taxon>
        <taxon>Parathalassolituus</taxon>
    </lineage>
</organism>
<proteinExistence type="predicted"/>
<feature type="domain" description="Type 4 fimbrial biogenesis protein PilX N-terminal" evidence="1">
    <location>
        <begin position="9"/>
        <end position="58"/>
    </location>
</feature>
<reference evidence="2" key="1">
    <citation type="submission" date="2022-11" db="EMBL/GenBank/DDBJ databases">
        <title>Parathalassolutuus dongxingensis gen. nov., sp. nov., a novel member of family Oceanospirillaceae isolated from a coastal shrimp pond in Guangxi, China.</title>
        <authorList>
            <person name="Chen H."/>
        </authorList>
    </citation>
    <scope>NUCLEOTIDE SEQUENCE</scope>
    <source>
        <strain evidence="2">G-43</strain>
    </source>
</reference>
<gene>
    <name evidence="2" type="ORF">OUO13_06235</name>
</gene>
<evidence type="ECO:0000313" key="3">
    <source>
        <dbReference type="Proteomes" id="UP001150830"/>
    </source>
</evidence>
<evidence type="ECO:0000313" key="2">
    <source>
        <dbReference type="EMBL" id="MCY0964778.1"/>
    </source>
</evidence>
<dbReference type="Pfam" id="PF14341">
    <property type="entry name" value="PilX_N"/>
    <property type="match status" value="1"/>
</dbReference>
<protein>
    <submittedName>
        <fullName evidence="2">PilX N-terminal domain-containing pilus assembly protein</fullName>
    </submittedName>
</protein>
<comment type="caution">
    <text evidence="2">The sequence shown here is derived from an EMBL/GenBank/DDBJ whole genome shotgun (WGS) entry which is preliminary data.</text>
</comment>
<sequence length="199" mass="21591">MLTGNNRQRGMAMVFALILMLILAMLGTNSLRNSTLETRMASNVQDRSRAFQAAQYAIHQAEEHISELVDAGQYASVFGSETGLYRSLSASGSDCTSVSMWSEGTASWDSSDSLEVDISSVNLFGDFEAEANPRYMIGLDTETDPDSACYSATSADGYSDSVGNSNDSVQTIRFTITAVGYGSQPNTRVRLQETWTILN</sequence>
<dbReference type="InterPro" id="IPR025746">
    <property type="entry name" value="PilX_N_dom"/>
</dbReference>
<dbReference type="Proteomes" id="UP001150830">
    <property type="component" value="Unassembled WGS sequence"/>
</dbReference>
<dbReference type="RefSeq" id="WP_283172995.1">
    <property type="nucleotide sequence ID" value="NZ_JAPNOA010000019.1"/>
</dbReference>
<dbReference type="EMBL" id="JAPNOA010000019">
    <property type="protein sequence ID" value="MCY0964778.1"/>
    <property type="molecule type" value="Genomic_DNA"/>
</dbReference>
<name>A0A9X3IT31_9GAMM</name>
<evidence type="ECO:0000259" key="1">
    <source>
        <dbReference type="Pfam" id="PF14341"/>
    </source>
</evidence>
<accession>A0A9X3IT31</accession>
<dbReference type="AlphaFoldDB" id="A0A9X3IT31"/>
<keyword evidence="3" id="KW-1185">Reference proteome</keyword>